<evidence type="ECO:0000313" key="10">
    <source>
        <dbReference type="EMBL" id="GGU87407.1"/>
    </source>
</evidence>
<evidence type="ECO:0000256" key="5">
    <source>
        <dbReference type="ARBA" id="ARBA00023014"/>
    </source>
</evidence>
<dbReference type="RefSeq" id="WP_100457770.1">
    <property type="nucleotide sequence ID" value="NZ_BLLO01000014.1"/>
</dbReference>
<dbReference type="InterPro" id="IPR036884">
    <property type="entry name" value="2Fe-2S-bd_dom_sf"/>
</dbReference>
<feature type="region of interest" description="Disordered" evidence="6">
    <location>
        <begin position="227"/>
        <end position="396"/>
    </location>
</feature>
<accession>A0A6A0CIM2</accession>
<proteinExistence type="predicted"/>
<dbReference type="EMBL" id="BMSC01000018">
    <property type="protein sequence ID" value="GGU87407.1"/>
    <property type="molecule type" value="Genomic_DNA"/>
</dbReference>
<keyword evidence="11" id="KW-1185">Reference proteome</keyword>
<dbReference type="EMBL" id="BLLO01000014">
    <property type="protein sequence ID" value="GFH77202.1"/>
    <property type="molecule type" value="Genomic_DNA"/>
</dbReference>
<reference evidence="10" key="1">
    <citation type="journal article" date="2014" name="Int. J. Syst. Evol. Microbiol.">
        <title>Complete genome sequence of Corynebacterium casei LMG S-19264T (=DSM 44701T), isolated from a smear-ripened cheese.</title>
        <authorList>
            <consortium name="US DOE Joint Genome Institute (JGI-PGF)"/>
            <person name="Walter F."/>
            <person name="Albersmeier A."/>
            <person name="Kalinowski J."/>
            <person name="Ruckert C."/>
        </authorList>
    </citation>
    <scope>NUCLEOTIDE SEQUENCE</scope>
    <source>
        <strain evidence="10">JCM 4136</strain>
    </source>
</reference>
<dbReference type="InterPro" id="IPR001041">
    <property type="entry name" value="2Fe-2S_ferredoxin-type"/>
</dbReference>
<dbReference type="Proteomes" id="UP000660975">
    <property type="component" value="Unassembled WGS sequence"/>
</dbReference>
<dbReference type="GO" id="GO:0051537">
    <property type="term" value="F:2 iron, 2 sulfur cluster binding"/>
    <property type="evidence" value="ECO:0007669"/>
    <property type="project" value="UniProtKB-KW"/>
</dbReference>
<dbReference type="PROSITE" id="PS51085">
    <property type="entry name" value="2FE2S_FER_2"/>
    <property type="match status" value="1"/>
</dbReference>
<feature type="compositionally biased region" description="Basic and acidic residues" evidence="6">
    <location>
        <begin position="315"/>
        <end position="330"/>
    </location>
</feature>
<evidence type="ECO:0000256" key="1">
    <source>
        <dbReference type="ARBA" id="ARBA00022714"/>
    </source>
</evidence>
<feature type="compositionally biased region" description="Low complexity" evidence="6">
    <location>
        <begin position="358"/>
        <end position="376"/>
    </location>
</feature>
<reference evidence="8 11" key="2">
    <citation type="submission" date="2020-02" db="EMBL/GenBank/DDBJ databases">
        <title>Whole genome shotgun sequence of Streptomyces gougerotii NBRC 13043.</title>
        <authorList>
            <person name="Ichikawa N."/>
            <person name="Komaki H."/>
            <person name="Tamura T."/>
        </authorList>
    </citation>
    <scope>NUCLEOTIDE SEQUENCE [LARGE SCALE GENOMIC DNA]</scope>
    <source>
        <strain evidence="8 11">NBRC 13043</strain>
    </source>
</reference>
<feature type="region of interest" description="Disordered" evidence="6">
    <location>
        <begin position="154"/>
        <end position="211"/>
    </location>
</feature>
<evidence type="ECO:0000259" key="7">
    <source>
        <dbReference type="PROSITE" id="PS51085"/>
    </source>
</evidence>
<dbReference type="InterPro" id="IPR036010">
    <property type="entry name" value="2Fe-2S_ferredoxin-like_sf"/>
</dbReference>
<evidence type="ECO:0000313" key="8">
    <source>
        <dbReference type="EMBL" id="GFH77202.1"/>
    </source>
</evidence>
<dbReference type="GO" id="GO:0046872">
    <property type="term" value="F:metal ion binding"/>
    <property type="evidence" value="ECO:0007669"/>
    <property type="project" value="UniProtKB-KW"/>
</dbReference>
<name>A0A6A0CIM2_9ACTN</name>
<keyword evidence="3" id="KW-0560">Oxidoreductase</keyword>
<evidence type="ECO:0000313" key="12">
    <source>
        <dbReference type="Proteomes" id="UP000660975"/>
    </source>
</evidence>
<feature type="compositionally biased region" description="Low complexity" evidence="6">
    <location>
        <begin position="189"/>
        <end position="211"/>
    </location>
</feature>
<dbReference type="Pfam" id="PF01799">
    <property type="entry name" value="Fer2_2"/>
    <property type="match status" value="1"/>
</dbReference>
<dbReference type="PANTHER" id="PTHR44379">
    <property type="entry name" value="OXIDOREDUCTASE WITH IRON-SULFUR SUBUNIT"/>
    <property type="match status" value="1"/>
</dbReference>
<reference evidence="10" key="3">
    <citation type="submission" date="2020-09" db="EMBL/GenBank/DDBJ databases">
        <authorList>
            <person name="Sun Q."/>
            <person name="Ohkuma M."/>
        </authorList>
    </citation>
    <scope>NUCLEOTIDE SEQUENCE</scope>
    <source>
        <strain evidence="10">JCM 4136</strain>
    </source>
</reference>
<comment type="caution">
    <text evidence="10">The sequence shown here is derived from an EMBL/GenBank/DDBJ whole genome shotgun (WGS) entry which is preliminary data.</text>
</comment>
<dbReference type="InterPro" id="IPR051452">
    <property type="entry name" value="Diverse_Oxidoreductases"/>
</dbReference>
<dbReference type="CDD" id="cd00207">
    <property type="entry name" value="fer2"/>
    <property type="match status" value="1"/>
</dbReference>
<dbReference type="Gene3D" id="1.10.150.120">
    <property type="entry name" value="[2Fe-2S]-binding domain"/>
    <property type="match status" value="1"/>
</dbReference>
<evidence type="ECO:0000313" key="9">
    <source>
        <dbReference type="EMBL" id="GFH77215.1"/>
    </source>
</evidence>
<protein>
    <recommendedName>
        <fullName evidence="7">2Fe-2S ferredoxin-type domain-containing protein</fullName>
    </recommendedName>
</protein>
<evidence type="ECO:0000256" key="4">
    <source>
        <dbReference type="ARBA" id="ARBA00023004"/>
    </source>
</evidence>
<evidence type="ECO:0000256" key="3">
    <source>
        <dbReference type="ARBA" id="ARBA00023002"/>
    </source>
</evidence>
<keyword evidence="5" id="KW-0411">Iron-sulfur</keyword>
<feature type="region of interest" description="Disordered" evidence="6">
    <location>
        <begin position="1"/>
        <end position="31"/>
    </location>
</feature>
<dbReference type="EMBL" id="BLLO01000014">
    <property type="protein sequence ID" value="GFH77215.1"/>
    <property type="molecule type" value="Genomic_DNA"/>
</dbReference>
<dbReference type="Gene3D" id="3.10.20.30">
    <property type="match status" value="1"/>
</dbReference>
<feature type="region of interest" description="Disordered" evidence="6">
    <location>
        <begin position="560"/>
        <end position="663"/>
    </location>
</feature>
<sequence length="663" mass="66577">MTDDERREGTGAAPGTSLGWGAIPHQGGEEYDDGATAFVQLPEGIADIPLAAPGQGYVPPITVTPANGPADPAATGVWSVPGTVGGGAPAPDPYGQVPGQGPDPYGTLPPQEVPEAAPGQVVADVYPDGAQVPGADGYPQPPADAFAATDAFGDTRPLTIPPGLAAEGPRPNLGDAFVGAERAGHPHDGPAIPGQQQGPGSAGAGQDAAGQDATGHWDFAAALDESAPSAPAPAHGGTGQWSVPLAPEDAPEDSGEYPLTTAAQTGGWAAAPTHQAPPTLPGGARAPWAEGPDASPSEPGPEPEPEPASQAAPDPLHEAQDGLEAERRAEVPPVAEAPGEAAEEPAPESVPEAEAEAGADAGGEAADTPAEAAADTPPEPGADSAPEPEADVLHDERPVVSYTLNVNGIDRPVTEAWIGESLLHVLRERLGLAGAKDGCSQGECGACAVRVDGRVVASCLVPAATTEGSDIHTVEGLGATEDGVPGEPSDVQRALARRCAVQCGFCIPGMAMTIHDLLEGNPRPTDLETRQALSGNLCRCSGYRSIVEAVRDVVGEREAVAEAAAADEESATEPEAGPGAEAADEEPADVVIPHRPGPADDPGHPYGTLPDGYADLPQPPPSYDTGGHPAHHGQDGYGYGEQGPHDPHAPGPHQGHHPDGGQA</sequence>
<dbReference type="PROSITE" id="PS00197">
    <property type="entry name" value="2FE2S_FER_1"/>
    <property type="match status" value="1"/>
</dbReference>
<evidence type="ECO:0000256" key="6">
    <source>
        <dbReference type="SAM" id="MobiDB-lite"/>
    </source>
</evidence>
<feature type="compositionally biased region" description="Low complexity" evidence="6">
    <location>
        <begin position="331"/>
        <end position="340"/>
    </location>
</feature>
<dbReference type="PANTHER" id="PTHR44379:SF8">
    <property type="entry name" value="XANTHINE DEHYDROGENASE IRON-SULFUR-BINDING SUBUNIT XDHC-RELATED"/>
    <property type="match status" value="1"/>
</dbReference>
<dbReference type="GO" id="GO:0016491">
    <property type="term" value="F:oxidoreductase activity"/>
    <property type="evidence" value="ECO:0007669"/>
    <property type="project" value="UniProtKB-KW"/>
</dbReference>
<feature type="compositionally biased region" description="Low complexity" evidence="6">
    <location>
        <begin position="260"/>
        <end position="273"/>
    </location>
</feature>
<evidence type="ECO:0000256" key="2">
    <source>
        <dbReference type="ARBA" id="ARBA00022723"/>
    </source>
</evidence>
<dbReference type="SUPFAM" id="SSF47741">
    <property type="entry name" value="CO dehydrogenase ISP C-domain like"/>
    <property type="match status" value="1"/>
</dbReference>
<gene>
    <name evidence="10" type="ORF">GCM10010227_47360</name>
    <name evidence="8" type="ORF">Sgou_18720</name>
    <name evidence="9" type="ORF">Sgou_18850</name>
</gene>
<dbReference type="Proteomes" id="UP000480804">
    <property type="component" value="Unassembled WGS sequence"/>
</dbReference>
<feature type="compositionally biased region" description="Acidic residues" evidence="6">
    <location>
        <begin position="341"/>
        <end position="357"/>
    </location>
</feature>
<keyword evidence="1" id="KW-0001">2Fe-2S</keyword>
<dbReference type="InterPro" id="IPR012675">
    <property type="entry name" value="Beta-grasp_dom_sf"/>
</dbReference>
<dbReference type="Pfam" id="PF00111">
    <property type="entry name" value="Fer2"/>
    <property type="match status" value="1"/>
</dbReference>
<dbReference type="SUPFAM" id="SSF54292">
    <property type="entry name" value="2Fe-2S ferredoxin-like"/>
    <property type="match status" value="1"/>
</dbReference>
<keyword evidence="2" id="KW-0479">Metal-binding</keyword>
<keyword evidence="4" id="KW-0408">Iron</keyword>
<organism evidence="10 12">
    <name type="scientific">Streptomyces gougerotii</name>
    <dbReference type="NCBI Taxonomy" id="53448"/>
    <lineage>
        <taxon>Bacteria</taxon>
        <taxon>Bacillati</taxon>
        <taxon>Actinomycetota</taxon>
        <taxon>Actinomycetes</taxon>
        <taxon>Kitasatosporales</taxon>
        <taxon>Streptomycetaceae</taxon>
        <taxon>Streptomyces</taxon>
        <taxon>Streptomyces diastaticus group</taxon>
    </lineage>
</organism>
<dbReference type="InterPro" id="IPR002888">
    <property type="entry name" value="2Fe-2S-bd"/>
</dbReference>
<dbReference type="AlphaFoldDB" id="A0A6A0CIM2"/>
<evidence type="ECO:0000313" key="11">
    <source>
        <dbReference type="Proteomes" id="UP000480804"/>
    </source>
</evidence>
<dbReference type="InterPro" id="IPR006058">
    <property type="entry name" value="2Fe2S_fd_BS"/>
</dbReference>
<feature type="domain" description="2Fe-2S ferredoxin-type" evidence="7">
    <location>
        <begin position="400"/>
        <end position="477"/>
    </location>
</feature>